<dbReference type="Pfam" id="PF11141">
    <property type="entry name" value="DUF2914"/>
    <property type="match status" value="1"/>
</dbReference>
<feature type="domain" description="DUF2914" evidence="1">
    <location>
        <begin position="107"/>
        <end position="168"/>
    </location>
</feature>
<proteinExistence type="predicted"/>
<dbReference type="EMBL" id="BARU01026274">
    <property type="protein sequence ID" value="GAH75451.1"/>
    <property type="molecule type" value="Genomic_DNA"/>
</dbReference>
<evidence type="ECO:0000259" key="1">
    <source>
        <dbReference type="Pfam" id="PF11141"/>
    </source>
</evidence>
<organism evidence="2">
    <name type="scientific">marine sediment metagenome</name>
    <dbReference type="NCBI Taxonomy" id="412755"/>
    <lineage>
        <taxon>unclassified sequences</taxon>
        <taxon>metagenomes</taxon>
        <taxon>ecological metagenomes</taxon>
    </lineage>
</organism>
<protein>
    <recommendedName>
        <fullName evidence="1">DUF2914 domain-containing protein</fullName>
    </recommendedName>
</protein>
<comment type="caution">
    <text evidence="2">The sequence shown here is derived from an EMBL/GenBank/DDBJ whole genome shotgun (WGS) entry which is preliminary data.</text>
</comment>
<accession>X1HZA4</accession>
<name>X1HZA4_9ZZZZ</name>
<reference evidence="2" key="1">
    <citation type="journal article" date="2014" name="Front. Microbiol.">
        <title>High frequency of phylogenetically diverse reductive dehalogenase-homologous genes in deep subseafloor sedimentary metagenomes.</title>
        <authorList>
            <person name="Kawai M."/>
            <person name="Futagami T."/>
            <person name="Toyoda A."/>
            <person name="Takaki Y."/>
            <person name="Nishi S."/>
            <person name="Hori S."/>
            <person name="Arai W."/>
            <person name="Tsubouchi T."/>
            <person name="Morono Y."/>
            <person name="Uchiyama I."/>
            <person name="Ito T."/>
            <person name="Fujiyama A."/>
            <person name="Inagaki F."/>
            <person name="Takami H."/>
        </authorList>
    </citation>
    <scope>NUCLEOTIDE SEQUENCE</scope>
    <source>
        <strain evidence="2">Expedition CK06-06</strain>
    </source>
</reference>
<evidence type="ECO:0000313" key="2">
    <source>
        <dbReference type="EMBL" id="GAH75451.1"/>
    </source>
</evidence>
<dbReference type="AlphaFoldDB" id="X1HZA4"/>
<gene>
    <name evidence="2" type="ORF">S03H2_42231</name>
</gene>
<dbReference type="InterPro" id="IPR022606">
    <property type="entry name" value="DUF2914"/>
</dbReference>
<sequence length="171" mass="19984">MPDRDHVILEAHHGKELCSRRIEIRSDTETVEEVTTNNVTRKTVKVSEPLILENPNIEVEACLCERVDDRTPVNRFEEEAPRIPVDIGTIWCFVRVFGRPGYEKGKKTEITYLWYYNGKLVRSYTQEVGFNLAPRGWRTYAFKNLHGRIGTWRLEIVAKHKQLASLSFETY</sequence>